<dbReference type="EMBL" id="SBLB01000003">
    <property type="protein sequence ID" value="RYC69789.1"/>
    <property type="molecule type" value="Genomic_DNA"/>
</dbReference>
<evidence type="ECO:0000256" key="1">
    <source>
        <dbReference type="SAM" id="Coils"/>
    </source>
</evidence>
<keyword evidence="1" id="KW-0175">Coiled coil</keyword>
<keyword evidence="3" id="KW-1185">Reference proteome</keyword>
<evidence type="ECO:0000313" key="2">
    <source>
        <dbReference type="EMBL" id="RYC69789.1"/>
    </source>
</evidence>
<feature type="coiled-coil region" evidence="1">
    <location>
        <begin position="3"/>
        <end position="37"/>
    </location>
</feature>
<dbReference type="Proteomes" id="UP000290407">
    <property type="component" value="Unassembled WGS sequence"/>
</dbReference>
<gene>
    <name evidence="2" type="ORF">EQG79_14435</name>
</gene>
<comment type="caution">
    <text evidence="2">The sequence shown here is derived from an EMBL/GenBank/DDBJ whole genome shotgun (WGS) entry which is preliminary data.</text>
</comment>
<accession>A0A4Q2USI2</accession>
<evidence type="ECO:0000313" key="3">
    <source>
        <dbReference type="Proteomes" id="UP000290407"/>
    </source>
</evidence>
<reference evidence="2 3" key="1">
    <citation type="submission" date="2019-01" db="EMBL/GenBank/DDBJ databases">
        <title>Spirosoma flava sp. nov., a propanil-degrading bacterium isolated from herbicide-contaminated soil.</title>
        <authorList>
            <person name="Zhang L."/>
            <person name="Jiang J.-D."/>
        </authorList>
    </citation>
    <scope>NUCLEOTIDE SEQUENCE [LARGE SCALE GENOMIC DNA]</scope>
    <source>
        <strain evidence="2 3">TY50</strain>
    </source>
</reference>
<name>A0A4Q2USI2_9BACT</name>
<dbReference type="AlphaFoldDB" id="A0A4Q2USI2"/>
<organism evidence="2 3">
    <name type="scientific">Spirosoma sordidisoli</name>
    <dbReference type="NCBI Taxonomy" id="2502893"/>
    <lineage>
        <taxon>Bacteria</taxon>
        <taxon>Pseudomonadati</taxon>
        <taxon>Bacteroidota</taxon>
        <taxon>Cytophagia</taxon>
        <taxon>Cytophagales</taxon>
        <taxon>Cytophagaceae</taxon>
        <taxon>Spirosoma</taxon>
    </lineage>
</organism>
<sequence>MAELTAEQKLEAALKDIEGLKTERTTYKTERDQARQDLAKVVVDLETAKKTLIQQTNQLAAKDSELQSAARIVTELKQTLASQQADSDALPTISHGKDSYELLTEFSWKGQVVTVATLRDDAKLVAELIREGVATLRKVVK</sequence>
<dbReference type="RefSeq" id="WP_077919711.1">
    <property type="nucleotide sequence ID" value="NZ_SBLB01000003.1"/>
</dbReference>
<protein>
    <submittedName>
        <fullName evidence="2">Uncharacterized protein</fullName>
    </submittedName>
</protein>
<proteinExistence type="predicted"/>